<feature type="non-terminal residue" evidence="2">
    <location>
        <position position="1"/>
    </location>
</feature>
<dbReference type="Pfam" id="PF01370">
    <property type="entry name" value="Epimerase"/>
    <property type="match status" value="1"/>
</dbReference>
<reference evidence="2 3" key="1">
    <citation type="submission" date="2018-03" db="EMBL/GenBank/DDBJ databases">
        <title>Non-Typhoidal Salmonella genome sequencing and assembly.</title>
        <authorList>
            <person name="Matchawe C."/>
        </authorList>
    </citation>
    <scope>NUCLEOTIDE SEQUENCE [LARGE SCALE GENOMIC DNA]</scope>
    <source>
        <strain evidence="2 3">35dea</strain>
    </source>
</reference>
<dbReference type="InterPro" id="IPR036291">
    <property type="entry name" value="NAD(P)-bd_dom_sf"/>
</dbReference>
<dbReference type="Proteomes" id="UP000298491">
    <property type="component" value="Unassembled WGS sequence"/>
</dbReference>
<evidence type="ECO:0000313" key="3">
    <source>
        <dbReference type="Proteomes" id="UP000298491"/>
    </source>
</evidence>
<accession>A0A659QTL8</accession>
<sequence length="282" mass="31944">GSGQANSPLAGSDTLRHCSSFTSPWGPQQAFDLANVRATRRLGEWAVAWGVRNFIHISSPSLYFDYHHHRDIKEDFRPHRFANEFARSKAAGEEVINLLAQANPQTRFTVLRPQSLFGPHDKVFIPRLAHMMHHYGSVLLPHGGSALVDMTYYENAIHAMWLASQPGCDHLPSGRAYNITNGENRTLRSIVQKLIDELTIDCRIRSVPYPMLDMIARSMERFGKKSAKEPPLTHYGVSKLNFDFTLDTTRAQEELGYQPIITLDEGIERTAAWLRDHGNLPR</sequence>
<dbReference type="SUPFAM" id="SSF51735">
    <property type="entry name" value="NAD(P)-binding Rossmann-fold domains"/>
    <property type="match status" value="1"/>
</dbReference>
<dbReference type="InterPro" id="IPR001509">
    <property type="entry name" value="Epimerase_deHydtase"/>
</dbReference>
<dbReference type="PANTHER" id="PTHR43245">
    <property type="entry name" value="BIFUNCTIONAL POLYMYXIN RESISTANCE PROTEIN ARNA"/>
    <property type="match status" value="1"/>
</dbReference>
<dbReference type="AlphaFoldDB" id="A0A659QTL8"/>
<dbReference type="Gene3D" id="3.40.50.720">
    <property type="entry name" value="NAD(P)-binding Rossmann-like Domain"/>
    <property type="match status" value="1"/>
</dbReference>
<dbReference type="PANTHER" id="PTHR43245:SF46">
    <property type="entry name" value="NUCLEOSIDE-DIPHOSPHATE-SUGAR EPIMERASE"/>
    <property type="match status" value="1"/>
</dbReference>
<dbReference type="InterPro" id="IPR050177">
    <property type="entry name" value="Lipid_A_modif_metabolic_enz"/>
</dbReference>
<organism evidence="2 3">
    <name type="scientific">Salmonella enterica subsp. enterica serovar Wilhelmsburg</name>
    <dbReference type="NCBI Taxonomy" id="1960126"/>
    <lineage>
        <taxon>Bacteria</taxon>
        <taxon>Pseudomonadati</taxon>
        <taxon>Pseudomonadota</taxon>
        <taxon>Gammaproteobacteria</taxon>
        <taxon>Enterobacterales</taxon>
        <taxon>Enterobacteriaceae</taxon>
        <taxon>Salmonella</taxon>
    </lineage>
</organism>
<proteinExistence type="predicted"/>
<comment type="caution">
    <text evidence="2">The sequence shown here is derived from an EMBL/GenBank/DDBJ whole genome shotgun (WGS) entry which is preliminary data.</text>
</comment>
<name>A0A659QTL8_SALET</name>
<evidence type="ECO:0000259" key="1">
    <source>
        <dbReference type="Pfam" id="PF01370"/>
    </source>
</evidence>
<dbReference type="EMBL" id="PYKB01000924">
    <property type="protein sequence ID" value="TGC89790.1"/>
    <property type="molecule type" value="Genomic_DNA"/>
</dbReference>
<protein>
    <recommendedName>
        <fullName evidence="1">NAD-dependent epimerase/dehydratase domain-containing protein</fullName>
    </recommendedName>
</protein>
<feature type="domain" description="NAD-dependent epimerase/dehydratase" evidence="1">
    <location>
        <begin position="32"/>
        <end position="179"/>
    </location>
</feature>
<gene>
    <name evidence="2" type="ORF">C9F09_15250</name>
</gene>
<evidence type="ECO:0000313" key="2">
    <source>
        <dbReference type="EMBL" id="TGC89790.1"/>
    </source>
</evidence>